<comment type="caution">
    <text evidence="4">The sequence shown here is derived from an EMBL/GenBank/DDBJ whole genome shotgun (WGS) entry which is preliminary data.</text>
</comment>
<dbReference type="GO" id="GO:0019867">
    <property type="term" value="C:outer membrane"/>
    <property type="evidence" value="ECO:0007669"/>
    <property type="project" value="InterPro"/>
</dbReference>
<feature type="domain" description="Hypersensitivity response secretion-like HrpJ" evidence="2">
    <location>
        <begin position="61"/>
        <end position="226"/>
    </location>
</feature>
<dbReference type="GO" id="GO:0050709">
    <property type="term" value="P:negative regulation of protein secretion"/>
    <property type="evidence" value="ECO:0007669"/>
    <property type="project" value="InterPro"/>
</dbReference>
<organism evidence="4 5">
    <name type="scientific">Aerophobetes bacterium</name>
    <dbReference type="NCBI Taxonomy" id="2030807"/>
    <lineage>
        <taxon>Bacteria</taxon>
        <taxon>Candidatus Aerophobota</taxon>
    </lineage>
</organism>
<evidence type="ECO:0000256" key="1">
    <source>
        <dbReference type="SAM" id="MobiDB-lite"/>
    </source>
</evidence>
<feature type="domain" description="T3SS low calcium response E C-terminal helical" evidence="3">
    <location>
        <begin position="277"/>
        <end position="375"/>
    </location>
</feature>
<dbReference type="InterPro" id="IPR054556">
    <property type="entry name" value="T3SS_CopN_C"/>
</dbReference>
<reference evidence="5" key="1">
    <citation type="submission" date="2017-08" db="EMBL/GenBank/DDBJ databases">
        <title>A dynamic microbial community with high functional redundancy inhabits the cold, oxic subseafloor aquifer.</title>
        <authorList>
            <person name="Tully B.J."/>
            <person name="Wheat C.G."/>
            <person name="Glazer B.T."/>
            <person name="Huber J.A."/>
        </authorList>
    </citation>
    <scope>NUCLEOTIDE SEQUENCE [LARGE SCALE GENOMIC DNA]</scope>
</reference>
<feature type="compositionally biased region" description="Polar residues" evidence="1">
    <location>
        <begin position="94"/>
        <end position="103"/>
    </location>
</feature>
<accession>A0A2A4X798</accession>
<feature type="compositionally biased region" description="Polar residues" evidence="1">
    <location>
        <begin position="9"/>
        <end position="20"/>
    </location>
</feature>
<dbReference type="NCBIfam" id="TIGR02568">
    <property type="entry name" value="LcrE"/>
    <property type="match status" value="1"/>
</dbReference>
<gene>
    <name evidence="4" type="ORF">COB21_02180</name>
</gene>
<dbReference type="GO" id="GO:0009986">
    <property type="term" value="C:cell surface"/>
    <property type="evidence" value="ECO:0007669"/>
    <property type="project" value="InterPro"/>
</dbReference>
<proteinExistence type="predicted"/>
<dbReference type="SUPFAM" id="SSF140591">
    <property type="entry name" value="Type III secretion system domain"/>
    <property type="match status" value="1"/>
</dbReference>
<evidence type="ECO:0000259" key="2">
    <source>
        <dbReference type="Pfam" id="PF07201"/>
    </source>
</evidence>
<protein>
    <submittedName>
        <fullName evidence="4">YopN family type III secretion system gatekeeper subunit</fullName>
    </submittedName>
</protein>
<feature type="compositionally biased region" description="Polar residues" evidence="1">
    <location>
        <begin position="59"/>
        <end position="78"/>
    </location>
</feature>
<evidence type="ECO:0000313" key="5">
    <source>
        <dbReference type="Proteomes" id="UP000218775"/>
    </source>
</evidence>
<evidence type="ECO:0000313" key="4">
    <source>
        <dbReference type="EMBL" id="PCI77989.1"/>
    </source>
</evidence>
<dbReference type="Pfam" id="PF22342">
    <property type="entry name" value="T3SS_CopN_3rd"/>
    <property type="match status" value="1"/>
</dbReference>
<dbReference type="InterPro" id="IPR038347">
    <property type="entry name" value="TyeA_sf"/>
</dbReference>
<dbReference type="Pfam" id="PF07201">
    <property type="entry name" value="HrpJ"/>
    <property type="match status" value="1"/>
</dbReference>
<dbReference type="InterPro" id="IPR010812">
    <property type="entry name" value="HrpJ-like"/>
</dbReference>
<dbReference type="Gene3D" id="1.10.150.630">
    <property type="match status" value="1"/>
</dbReference>
<dbReference type="Gene3D" id="1.20.1280.80">
    <property type="match status" value="1"/>
</dbReference>
<dbReference type="InterPro" id="IPR013401">
    <property type="entry name" value="T3SS_LcrE"/>
</dbReference>
<evidence type="ECO:0000259" key="3">
    <source>
        <dbReference type="Pfam" id="PF22342"/>
    </source>
</evidence>
<sequence>MSFIPHIDPSSQPNRTQAAEQSEKKDNAMLRAARQVGSEESLEQTKEMAFFNPRETNKSFKTLQERQTLQPEPTTKQSSDVDKQEKPQDPKVAQTANNYNKSNPELKEQTLLILYGQIPEEGSEEDIQKVVDDFYSDKALADEAIDFLIEVSENKQMLKKKLITTKERFNTHFGQEIRAGRNISTQARLFSTKGLGNPTFLRDIYKGIIENKRSAQDLFDELTEKFKFSDMKNVIDFVLHALGDDLKSKGSSITKGELQALMGESKNMQAILGLFRFFQSRMSLIKQGFKHKDLMLPSRMSFELLARVIVQFLKERYPSSDKVLKLAYLLGVSDELEAQMIVFSQYRDAMRNISPLLFFSDRHRQEVLTVFMETLSDLEDEIDDEEDESEDQS</sequence>
<name>A0A2A4X798_UNCAE</name>
<feature type="compositionally biased region" description="Basic and acidic residues" evidence="1">
    <location>
        <begin position="79"/>
        <end position="89"/>
    </location>
</feature>
<dbReference type="GO" id="GO:0030254">
    <property type="term" value="P:protein secretion by the type III secretion system"/>
    <property type="evidence" value="ECO:0007669"/>
    <property type="project" value="InterPro"/>
</dbReference>
<dbReference type="AlphaFoldDB" id="A0A2A4X798"/>
<dbReference type="EMBL" id="NVUK01000010">
    <property type="protein sequence ID" value="PCI77989.1"/>
    <property type="molecule type" value="Genomic_DNA"/>
</dbReference>
<feature type="region of interest" description="Disordered" evidence="1">
    <location>
        <begin position="1"/>
        <end position="103"/>
    </location>
</feature>
<dbReference type="Proteomes" id="UP000218775">
    <property type="component" value="Unassembled WGS sequence"/>
</dbReference>